<gene>
    <name evidence="1" type="ORF">AYY18_00705</name>
</gene>
<accession>A0A1B8HUI8</accession>
<dbReference type="Proteomes" id="UP000092377">
    <property type="component" value="Unassembled WGS sequence"/>
</dbReference>
<dbReference type="OrthoDB" id="5677166at2"/>
<proteinExistence type="predicted"/>
<dbReference type="AlphaFoldDB" id="A0A1B8HUI8"/>
<organism evidence="1 2">
    <name type="scientific">Morganella psychrotolerans</name>
    <dbReference type="NCBI Taxonomy" id="368603"/>
    <lineage>
        <taxon>Bacteria</taxon>
        <taxon>Pseudomonadati</taxon>
        <taxon>Pseudomonadota</taxon>
        <taxon>Gammaproteobacteria</taxon>
        <taxon>Enterobacterales</taxon>
        <taxon>Morganellaceae</taxon>
        <taxon>Morganella</taxon>
    </lineage>
</organism>
<evidence type="ECO:0000313" key="1">
    <source>
        <dbReference type="EMBL" id="OBU13302.1"/>
    </source>
</evidence>
<evidence type="ECO:0008006" key="3">
    <source>
        <dbReference type="Google" id="ProtNLM"/>
    </source>
</evidence>
<dbReference type="EMBL" id="LZEY01000001">
    <property type="protein sequence ID" value="OBU13302.1"/>
    <property type="molecule type" value="Genomic_DNA"/>
</dbReference>
<evidence type="ECO:0000313" key="2">
    <source>
        <dbReference type="Proteomes" id="UP000092377"/>
    </source>
</evidence>
<keyword evidence="2" id="KW-1185">Reference proteome</keyword>
<reference evidence="2" key="1">
    <citation type="submission" date="2016-06" db="EMBL/GenBank/DDBJ databases">
        <authorList>
            <person name="Butler K."/>
        </authorList>
    </citation>
    <scope>NUCLEOTIDE SEQUENCE [LARGE SCALE GENOMIC DNA]</scope>
    <source>
        <strain evidence="2">GCSL-Mp20</strain>
    </source>
</reference>
<sequence length="145" mass="17107">MSDISTWWNADTLRADWLSGNGDLLSGDDLQSAMIISLFTDRLAHSDDDYDDEHRRGWWADTGTEDFIGSRLWLLRRQKLTTQVARKAEDYAREALAWMIKDGVVSDIEIRTQIVWPQRLNMVIRYHRPGADAEDLRYYWVWEKN</sequence>
<comment type="caution">
    <text evidence="1">The sequence shown here is derived from an EMBL/GenBank/DDBJ whole genome shotgun (WGS) entry which is preliminary data.</text>
</comment>
<dbReference type="Pfam" id="PF07409">
    <property type="entry name" value="GP46"/>
    <property type="match status" value="1"/>
</dbReference>
<dbReference type="RefSeq" id="WP_067398165.1">
    <property type="nucleotide sequence ID" value="NZ_LZEY01000001.1"/>
</dbReference>
<protein>
    <recommendedName>
        <fullName evidence="3">Phage GP46 family protein</fullName>
    </recommendedName>
</protein>
<dbReference type="InterPro" id="IPR010877">
    <property type="entry name" value="Phage_Mu_Gp46"/>
</dbReference>
<name>A0A1B8HUI8_9GAMM</name>